<evidence type="ECO:0008006" key="4">
    <source>
        <dbReference type="Google" id="ProtNLM"/>
    </source>
</evidence>
<sequence length="108" mass="12198">MKRTRFLIFTLIVIFIEVGISYVITKIFPLRMIDAMFFVGVACSAFFGYFSSSGGMMANARDAEYATSWLGIKSKYKMNYKSFSIGVNFLVLGSIIFLLLGFIIAVWL</sequence>
<dbReference type="Proteomes" id="UP001597214">
    <property type="component" value="Unassembled WGS sequence"/>
</dbReference>
<gene>
    <name evidence="2" type="ORF">ACFSCX_16180</name>
</gene>
<dbReference type="RefSeq" id="WP_377929289.1">
    <property type="nucleotide sequence ID" value="NZ_JBHUEM010000028.1"/>
</dbReference>
<evidence type="ECO:0000313" key="2">
    <source>
        <dbReference type="EMBL" id="MFD1738074.1"/>
    </source>
</evidence>
<name>A0ABW4LSF4_9BACI</name>
<evidence type="ECO:0000256" key="1">
    <source>
        <dbReference type="SAM" id="Phobius"/>
    </source>
</evidence>
<keyword evidence="3" id="KW-1185">Reference proteome</keyword>
<proteinExistence type="predicted"/>
<keyword evidence="1" id="KW-1133">Transmembrane helix</keyword>
<keyword evidence="1" id="KW-0472">Membrane</keyword>
<accession>A0ABW4LSF4</accession>
<organism evidence="2 3">
    <name type="scientific">Bacillus salitolerans</name>
    <dbReference type="NCBI Taxonomy" id="1437434"/>
    <lineage>
        <taxon>Bacteria</taxon>
        <taxon>Bacillati</taxon>
        <taxon>Bacillota</taxon>
        <taxon>Bacilli</taxon>
        <taxon>Bacillales</taxon>
        <taxon>Bacillaceae</taxon>
        <taxon>Bacillus</taxon>
    </lineage>
</organism>
<evidence type="ECO:0000313" key="3">
    <source>
        <dbReference type="Proteomes" id="UP001597214"/>
    </source>
</evidence>
<keyword evidence="1" id="KW-0812">Transmembrane</keyword>
<feature type="transmembrane region" description="Helical" evidence="1">
    <location>
        <begin position="83"/>
        <end position="107"/>
    </location>
</feature>
<protein>
    <recommendedName>
        <fullName evidence="4">DUF3899 domain-containing protein</fullName>
    </recommendedName>
</protein>
<comment type="caution">
    <text evidence="2">The sequence shown here is derived from an EMBL/GenBank/DDBJ whole genome shotgun (WGS) entry which is preliminary data.</text>
</comment>
<feature type="transmembrane region" description="Helical" evidence="1">
    <location>
        <begin position="30"/>
        <end position="51"/>
    </location>
</feature>
<dbReference type="EMBL" id="JBHUEM010000028">
    <property type="protein sequence ID" value="MFD1738074.1"/>
    <property type="molecule type" value="Genomic_DNA"/>
</dbReference>
<reference evidence="3" key="1">
    <citation type="journal article" date="2019" name="Int. J. Syst. Evol. Microbiol.">
        <title>The Global Catalogue of Microorganisms (GCM) 10K type strain sequencing project: providing services to taxonomists for standard genome sequencing and annotation.</title>
        <authorList>
            <consortium name="The Broad Institute Genomics Platform"/>
            <consortium name="The Broad Institute Genome Sequencing Center for Infectious Disease"/>
            <person name="Wu L."/>
            <person name="Ma J."/>
        </authorList>
    </citation>
    <scope>NUCLEOTIDE SEQUENCE [LARGE SCALE GENOMIC DNA]</scope>
    <source>
        <strain evidence="3">CCUG 49339</strain>
    </source>
</reference>
<feature type="transmembrane region" description="Helical" evidence="1">
    <location>
        <begin position="7"/>
        <end position="24"/>
    </location>
</feature>